<keyword evidence="8 12" id="KW-0472">Membrane</keyword>
<dbReference type="NCBIfam" id="TIGR01144">
    <property type="entry name" value="ATP_synt_b"/>
    <property type="match status" value="1"/>
</dbReference>
<evidence type="ECO:0000256" key="13">
    <source>
        <dbReference type="RuleBase" id="RU003848"/>
    </source>
</evidence>
<keyword evidence="14" id="KW-0175">Coiled coil</keyword>
<name>A0A0G1RUI6_9BACT</name>
<comment type="caution">
    <text evidence="15">The sequence shown here is derived from an EMBL/GenBank/DDBJ whole genome shotgun (WGS) entry which is preliminary data.</text>
</comment>
<evidence type="ECO:0000256" key="4">
    <source>
        <dbReference type="ARBA" id="ARBA00022692"/>
    </source>
</evidence>
<dbReference type="PANTHER" id="PTHR33445">
    <property type="entry name" value="ATP SYNTHASE SUBUNIT B', CHLOROPLASTIC"/>
    <property type="match status" value="1"/>
</dbReference>
<comment type="function">
    <text evidence="12">Component of the F(0) channel, it forms part of the peripheral stalk, linking F(1) to F(0).</text>
</comment>
<comment type="function">
    <text evidence="10 12">F(1)F(0) ATP synthase produces ATP from ADP in the presence of a proton or sodium gradient. F-type ATPases consist of two structural domains, F(1) containing the extramembraneous catalytic core and F(0) containing the membrane proton channel, linked together by a central stalk and a peripheral stalk. During catalysis, ATP synthesis in the catalytic domain of F(1) is coupled via a rotary mechanism of the central stalk subunits to proton translocation.</text>
</comment>
<keyword evidence="7 12" id="KW-0406">Ion transport</keyword>
<feature type="coiled-coil region" evidence="14">
    <location>
        <begin position="31"/>
        <end position="83"/>
    </location>
</feature>
<evidence type="ECO:0000256" key="11">
    <source>
        <dbReference type="ARBA" id="ARBA00037847"/>
    </source>
</evidence>
<dbReference type="InterPro" id="IPR050059">
    <property type="entry name" value="ATP_synthase_B_chain"/>
</dbReference>
<feature type="transmembrane region" description="Helical" evidence="12">
    <location>
        <begin position="6"/>
        <end position="27"/>
    </location>
</feature>
<dbReference type="CDD" id="cd06503">
    <property type="entry name" value="ATP-synt_Fo_b"/>
    <property type="match status" value="1"/>
</dbReference>
<comment type="similarity">
    <text evidence="1 12 13">Belongs to the ATPase B chain family.</text>
</comment>
<evidence type="ECO:0000256" key="9">
    <source>
        <dbReference type="ARBA" id="ARBA00023310"/>
    </source>
</evidence>
<keyword evidence="5 12" id="KW-0375">Hydrogen ion transport</keyword>
<dbReference type="InterPro" id="IPR002146">
    <property type="entry name" value="ATP_synth_b/b'su_bac/chlpt"/>
</dbReference>
<comment type="subcellular location">
    <subcellularLocation>
        <location evidence="12">Cell membrane</location>
        <topology evidence="12">Single-pass membrane protein</topology>
    </subcellularLocation>
    <subcellularLocation>
        <location evidence="11">Endomembrane system</location>
        <topology evidence="11">Single-pass membrane protein</topology>
    </subcellularLocation>
</comment>
<protein>
    <recommendedName>
        <fullName evidence="12">ATP synthase subunit b</fullName>
    </recommendedName>
    <alternativeName>
        <fullName evidence="12">ATP synthase F(0) sector subunit b</fullName>
    </alternativeName>
    <alternativeName>
        <fullName evidence="12">ATPase subunit I</fullName>
    </alternativeName>
    <alternativeName>
        <fullName evidence="12">F-type ATPase subunit b</fullName>
        <shortName evidence="12">F-ATPase subunit b</shortName>
    </alternativeName>
</protein>
<dbReference type="Pfam" id="PF00430">
    <property type="entry name" value="ATP-synt_B"/>
    <property type="match status" value="1"/>
</dbReference>
<proteinExistence type="inferred from homology"/>
<keyword evidence="6 12" id="KW-1133">Transmembrane helix</keyword>
<dbReference type="AlphaFoldDB" id="A0A0G1RUI6"/>
<reference evidence="15 16" key="1">
    <citation type="journal article" date="2015" name="Nature">
        <title>rRNA introns, odd ribosomes, and small enigmatic genomes across a large radiation of phyla.</title>
        <authorList>
            <person name="Brown C.T."/>
            <person name="Hug L.A."/>
            <person name="Thomas B.C."/>
            <person name="Sharon I."/>
            <person name="Castelle C.J."/>
            <person name="Singh A."/>
            <person name="Wilkins M.J."/>
            <person name="Williams K.H."/>
            <person name="Banfield J.F."/>
        </authorList>
    </citation>
    <scope>NUCLEOTIDE SEQUENCE [LARGE SCALE GENOMIC DNA]</scope>
</reference>
<keyword evidence="12" id="KW-1003">Cell membrane</keyword>
<dbReference type="GO" id="GO:0005886">
    <property type="term" value="C:plasma membrane"/>
    <property type="evidence" value="ECO:0007669"/>
    <property type="project" value="UniProtKB-SubCell"/>
</dbReference>
<dbReference type="GO" id="GO:0046961">
    <property type="term" value="F:proton-transporting ATPase activity, rotational mechanism"/>
    <property type="evidence" value="ECO:0007669"/>
    <property type="project" value="TreeGrafter"/>
</dbReference>
<evidence type="ECO:0000313" key="16">
    <source>
        <dbReference type="Proteomes" id="UP000033860"/>
    </source>
</evidence>
<accession>A0A0G1RUI6</accession>
<keyword evidence="9 12" id="KW-0066">ATP synthesis</keyword>
<keyword evidence="3 12" id="KW-0138">CF(0)</keyword>
<evidence type="ECO:0000256" key="1">
    <source>
        <dbReference type="ARBA" id="ARBA00005513"/>
    </source>
</evidence>
<evidence type="ECO:0000256" key="12">
    <source>
        <dbReference type="HAMAP-Rule" id="MF_01398"/>
    </source>
</evidence>
<evidence type="ECO:0000256" key="3">
    <source>
        <dbReference type="ARBA" id="ARBA00022547"/>
    </source>
</evidence>
<gene>
    <name evidence="12" type="primary">atpF</name>
    <name evidence="15" type="ORF">UX85_C0007G0048</name>
</gene>
<dbReference type="GO" id="GO:0046933">
    <property type="term" value="F:proton-transporting ATP synthase activity, rotational mechanism"/>
    <property type="evidence" value="ECO:0007669"/>
    <property type="project" value="UniProtKB-UniRule"/>
</dbReference>
<evidence type="ECO:0000256" key="14">
    <source>
        <dbReference type="SAM" id="Coils"/>
    </source>
</evidence>
<evidence type="ECO:0000256" key="8">
    <source>
        <dbReference type="ARBA" id="ARBA00023136"/>
    </source>
</evidence>
<dbReference type="EMBL" id="LCNT01000007">
    <property type="protein sequence ID" value="KKU60761.1"/>
    <property type="molecule type" value="Genomic_DNA"/>
</dbReference>
<organism evidence="15 16">
    <name type="scientific">Candidatus Beckwithbacteria bacterium GW2011_GWB1_47_15</name>
    <dbReference type="NCBI Taxonomy" id="1618371"/>
    <lineage>
        <taxon>Bacteria</taxon>
        <taxon>Candidatus Beckwithiibacteriota</taxon>
    </lineage>
</organism>
<comment type="subunit">
    <text evidence="12">F-type ATPases have 2 components, F(1) - the catalytic core - and F(0) - the membrane proton channel. F(1) has five subunits: alpha(3), beta(3), gamma(1), delta(1), epsilon(1). F(0) has three main subunits: a(1), b(2) and c(10-14). The alpha and beta chains form an alternating ring which encloses part of the gamma chain. F(1) is attached to F(0) by a central stalk formed by the gamma and epsilon chains, while a peripheral stalk is formed by the delta and b chains.</text>
</comment>
<dbReference type="PANTHER" id="PTHR33445:SF2">
    <property type="entry name" value="ATP SYNTHASE SUBUNIT B', CHLOROPLASTIC"/>
    <property type="match status" value="1"/>
</dbReference>
<sequence>MSIKWYQLLFQLVNFGVLLFILNRFLYRPIVKIIKQRNQRLTDSLKAAESNLKEKEVINQLKLKAAEEAEKEAVKIIEAAKASAKDSGKKIVEEAKDEAQRQVDKKYQLMLAKLSDQEDKIKKNVADLVVTTTSQVLKDSLSPAEQKSIIDSQIKKLEKRLKNK</sequence>
<evidence type="ECO:0000256" key="6">
    <source>
        <dbReference type="ARBA" id="ARBA00022989"/>
    </source>
</evidence>
<dbReference type="GO" id="GO:0012505">
    <property type="term" value="C:endomembrane system"/>
    <property type="evidence" value="ECO:0007669"/>
    <property type="project" value="UniProtKB-SubCell"/>
</dbReference>
<dbReference type="HAMAP" id="MF_01398">
    <property type="entry name" value="ATP_synth_b_bprime"/>
    <property type="match status" value="1"/>
</dbReference>
<keyword evidence="4 12" id="KW-0812">Transmembrane</keyword>
<evidence type="ECO:0000256" key="7">
    <source>
        <dbReference type="ARBA" id="ARBA00023065"/>
    </source>
</evidence>
<evidence type="ECO:0000256" key="2">
    <source>
        <dbReference type="ARBA" id="ARBA00022448"/>
    </source>
</evidence>
<evidence type="ECO:0000256" key="10">
    <source>
        <dbReference type="ARBA" id="ARBA00025198"/>
    </source>
</evidence>
<evidence type="ECO:0000313" key="15">
    <source>
        <dbReference type="EMBL" id="KKU60761.1"/>
    </source>
</evidence>
<dbReference type="GO" id="GO:0045259">
    <property type="term" value="C:proton-transporting ATP synthase complex"/>
    <property type="evidence" value="ECO:0007669"/>
    <property type="project" value="UniProtKB-KW"/>
</dbReference>
<keyword evidence="2 12" id="KW-0813">Transport</keyword>
<dbReference type="InterPro" id="IPR005864">
    <property type="entry name" value="ATP_synth_F0_bsu_bac"/>
</dbReference>
<evidence type="ECO:0000256" key="5">
    <source>
        <dbReference type="ARBA" id="ARBA00022781"/>
    </source>
</evidence>
<dbReference type="Proteomes" id="UP000033860">
    <property type="component" value="Unassembled WGS sequence"/>
</dbReference>